<reference evidence="2 3" key="1">
    <citation type="submission" date="2024-07" db="EMBL/GenBank/DDBJ databases">
        <title>Section-level genome sequencing and comparative genomics of Aspergillus sections Usti and Cavernicolus.</title>
        <authorList>
            <consortium name="Lawrence Berkeley National Laboratory"/>
            <person name="Nybo J.L."/>
            <person name="Vesth T.C."/>
            <person name="Theobald S."/>
            <person name="Frisvad J.C."/>
            <person name="Larsen T.O."/>
            <person name="Kjaerboelling I."/>
            <person name="Rothschild-Mancinelli K."/>
            <person name="Lyhne E.K."/>
            <person name="Kogle M.E."/>
            <person name="Barry K."/>
            <person name="Clum A."/>
            <person name="Na H."/>
            <person name="Ledsgaard L."/>
            <person name="Lin J."/>
            <person name="Lipzen A."/>
            <person name="Kuo A."/>
            <person name="Riley R."/>
            <person name="Mondo S."/>
            <person name="Labutti K."/>
            <person name="Haridas S."/>
            <person name="Pangalinan J."/>
            <person name="Salamov A.A."/>
            <person name="Simmons B.A."/>
            <person name="Magnuson J.K."/>
            <person name="Chen J."/>
            <person name="Drula E."/>
            <person name="Henrissat B."/>
            <person name="Wiebenga A."/>
            <person name="Lubbers R.J."/>
            <person name="Gomes A.C."/>
            <person name="Makela M.R."/>
            <person name="Stajich J."/>
            <person name="Grigoriev I.V."/>
            <person name="Mortensen U.H."/>
            <person name="De Vries R.P."/>
            <person name="Baker S.E."/>
            <person name="Andersen M.R."/>
        </authorList>
    </citation>
    <scope>NUCLEOTIDE SEQUENCE [LARGE SCALE GENOMIC DNA]</scope>
    <source>
        <strain evidence="2 3">CBS 588.65</strain>
    </source>
</reference>
<organism evidence="2 3">
    <name type="scientific">Aspergillus granulosus</name>
    <dbReference type="NCBI Taxonomy" id="176169"/>
    <lineage>
        <taxon>Eukaryota</taxon>
        <taxon>Fungi</taxon>
        <taxon>Dikarya</taxon>
        <taxon>Ascomycota</taxon>
        <taxon>Pezizomycotina</taxon>
        <taxon>Eurotiomycetes</taxon>
        <taxon>Eurotiomycetidae</taxon>
        <taxon>Eurotiales</taxon>
        <taxon>Aspergillaceae</taxon>
        <taxon>Aspergillus</taxon>
        <taxon>Aspergillus subgen. Nidulantes</taxon>
    </lineage>
</organism>
<feature type="transmembrane region" description="Helical" evidence="1">
    <location>
        <begin position="474"/>
        <end position="496"/>
    </location>
</feature>
<dbReference type="Proteomes" id="UP001610334">
    <property type="component" value="Unassembled WGS sequence"/>
</dbReference>
<proteinExistence type="predicted"/>
<dbReference type="Pfam" id="PF01544">
    <property type="entry name" value="CorA"/>
    <property type="match status" value="1"/>
</dbReference>
<feature type="transmembrane region" description="Helical" evidence="1">
    <location>
        <begin position="432"/>
        <end position="454"/>
    </location>
</feature>
<keyword evidence="3" id="KW-1185">Reference proteome</keyword>
<evidence type="ECO:0000256" key="1">
    <source>
        <dbReference type="SAM" id="Phobius"/>
    </source>
</evidence>
<name>A0ABR4GTU5_9EURO</name>
<dbReference type="PANTHER" id="PTHR47685">
    <property type="entry name" value="MAGNESIUM TRANSPORT PROTEIN CORA"/>
    <property type="match status" value="1"/>
</dbReference>
<evidence type="ECO:0000313" key="3">
    <source>
        <dbReference type="Proteomes" id="UP001610334"/>
    </source>
</evidence>
<sequence>MRRELWTDRHTRGSPRSFISFMRPGCDSIILPDTIKDAMVLFMPYIHWETQEKQTKLEYFSLFKFIADLEPSMLHSFLSQLATENHELLRYPKTPPSLQRIHLTLNRYSTAVSDPKTNWRRLRDNFFRRKILSQCKESSSDLDLDLIELYASNEPTSHPLHPRRTLDQYFYYTLNNTSRRNQDQVVARYGRREGKKQPIVLMVDQLWLWRLDNVVVSCFPQRRECGKDDPDRYDTTDIFENILSSLAKSPINIPGKNRPMNLILRIIRECSSTFFDPTKNLDDDFKFLDIFNNSINRVADEEVNCYEQFIDTLKTSSHHHDRMPIDTEFYLLREIKDIIEELRMMRQVSDEQQAVLSSLGQKLSTLSQSSEEDPLKGAGALYNKGERYIAKIDRMQREAERTNNSINSLMDLRQRHATLSEAQATGRQGNTIMVFTVVTILFLPASFMASFFALPVAQFSRVQPDADIMDLTYIVRWLLVFTVPVAVFFISIAFYINEVLAFLSRGRISGIFRGREFPATSMRLAIDEDGQSMGDDTMSESKLGPDEESIWPVRHRKGFTIRYRRKRKPTSRPMSDEP</sequence>
<dbReference type="InterPro" id="IPR002523">
    <property type="entry name" value="MgTranspt_CorA/ZnTranspt_ZntB"/>
</dbReference>
<evidence type="ECO:0008006" key="4">
    <source>
        <dbReference type="Google" id="ProtNLM"/>
    </source>
</evidence>
<comment type="caution">
    <text evidence="2">The sequence shown here is derived from an EMBL/GenBank/DDBJ whole genome shotgun (WGS) entry which is preliminary data.</text>
</comment>
<keyword evidence="1" id="KW-1133">Transmembrane helix</keyword>
<accession>A0ABR4GTU5</accession>
<dbReference type="InterPro" id="IPR050829">
    <property type="entry name" value="CorA_MIT"/>
</dbReference>
<dbReference type="PANTHER" id="PTHR47685:SF1">
    <property type="entry name" value="MAGNESIUM TRANSPORT PROTEIN CORA"/>
    <property type="match status" value="1"/>
</dbReference>
<dbReference type="Gene3D" id="1.20.58.340">
    <property type="entry name" value="Magnesium transport protein CorA, transmembrane region"/>
    <property type="match status" value="1"/>
</dbReference>
<gene>
    <name evidence="2" type="ORF">BJX63DRAFT_426163</name>
</gene>
<dbReference type="EMBL" id="JBFXLT010000193">
    <property type="protein sequence ID" value="KAL2802291.1"/>
    <property type="molecule type" value="Genomic_DNA"/>
</dbReference>
<protein>
    <recommendedName>
        <fullName evidence="4">Ankyrin repeat protein</fullName>
    </recommendedName>
</protein>
<keyword evidence="1" id="KW-0812">Transmembrane</keyword>
<keyword evidence="1" id="KW-0472">Membrane</keyword>
<evidence type="ECO:0000313" key="2">
    <source>
        <dbReference type="EMBL" id="KAL2802291.1"/>
    </source>
</evidence>